<accession>A0A1M6UIE3</accession>
<dbReference type="Pfam" id="PF01638">
    <property type="entry name" value="HxlR"/>
    <property type="match status" value="1"/>
</dbReference>
<dbReference type="EMBL" id="FRAH01000039">
    <property type="protein sequence ID" value="SHK68941.1"/>
    <property type="molecule type" value="Genomic_DNA"/>
</dbReference>
<evidence type="ECO:0000256" key="2">
    <source>
        <dbReference type="ARBA" id="ARBA00023125"/>
    </source>
</evidence>
<dbReference type="InterPro" id="IPR011991">
    <property type="entry name" value="ArsR-like_HTH"/>
</dbReference>
<dbReference type="SUPFAM" id="SSF46785">
    <property type="entry name" value="Winged helix' DNA-binding domain"/>
    <property type="match status" value="1"/>
</dbReference>
<keyword evidence="1" id="KW-0805">Transcription regulation</keyword>
<dbReference type="Proteomes" id="UP000183975">
    <property type="component" value="Unassembled WGS sequence"/>
</dbReference>
<dbReference type="CDD" id="cd00090">
    <property type="entry name" value="HTH_ARSR"/>
    <property type="match status" value="1"/>
</dbReference>
<proteinExistence type="predicted"/>
<feature type="domain" description="HTH hxlR-type" evidence="4">
    <location>
        <begin position="9"/>
        <end position="107"/>
    </location>
</feature>
<sequence length="118" mass="13336">MEPEKQIPCPFVTAQKLLAGKWSILILHLLHGQTLRFGQLQKQMPKMTHATLSKQLKLLEASGLIVRTEYPGVPPKVEYSVSQIGEAFYPVLDSLEAFGNAYTQWQKQQADEEKPESL</sequence>
<name>A0A1M6UIE3_9FIRM</name>
<dbReference type="InterPro" id="IPR002577">
    <property type="entry name" value="HTH_HxlR"/>
</dbReference>
<evidence type="ECO:0000256" key="3">
    <source>
        <dbReference type="ARBA" id="ARBA00023163"/>
    </source>
</evidence>
<keyword evidence="6" id="KW-1185">Reference proteome</keyword>
<dbReference type="InterPro" id="IPR036390">
    <property type="entry name" value="WH_DNA-bd_sf"/>
</dbReference>
<dbReference type="GO" id="GO:0003677">
    <property type="term" value="F:DNA binding"/>
    <property type="evidence" value="ECO:0007669"/>
    <property type="project" value="UniProtKB-KW"/>
</dbReference>
<dbReference type="OrthoDB" id="9791143at2"/>
<gene>
    <name evidence="5" type="ORF">SAMN02745138_02173</name>
</gene>
<evidence type="ECO:0000313" key="6">
    <source>
        <dbReference type="Proteomes" id="UP000183975"/>
    </source>
</evidence>
<evidence type="ECO:0000259" key="4">
    <source>
        <dbReference type="PROSITE" id="PS51118"/>
    </source>
</evidence>
<reference evidence="5 6" key="1">
    <citation type="submission" date="2016-11" db="EMBL/GenBank/DDBJ databases">
        <authorList>
            <person name="Jaros S."/>
            <person name="Januszkiewicz K."/>
            <person name="Wedrychowicz H."/>
        </authorList>
    </citation>
    <scope>NUCLEOTIDE SEQUENCE [LARGE SCALE GENOMIC DNA]</scope>
    <source>
        <strain evidence="5 6">DSM 14214</strain>
    </source>
</reference>
<evidence type="ECO:0000313" key="5">
    <source>
        <dbReference type="EMBL" id="SHK68941.1"/>
    </source>
</evidence>
<dbReference type="PROSITE" id="PS51118">
    <property type="entry name" value="HTH_HXLR"/>
    <property type="match status" value="1"/>
</dbReference>
<dbReference type="Gene3D" id="1.10.10.10">
    <property type="entry name" value="Winged helix-like DNA-binding domain superfamily/Winged helix DNA-binding domain"/>
    <property type="match status" value="1"/>
</dbReference>
<dbReference type="InterPro" id="IPR036388">
    <property type="entry name" value="WH-like_DNA-bd_sf"/>
</dbReference>
<evidence type="ECO:0000256" key="1">
    <source>
        <dbReference type="ARBA" id="ARBA00023015"/>
    </source>
</evidence>
<dbReference type="PANTHER" id="PTHR33204:SF29">
    <property type="entry name" value="TRANSCRIPTIONAL REGULATOR"/>
    <property type="match status" value="1"/>
</dbReference>
<keyword evidence="2" id="KW-0238">DNA-binding</keyword>
<organism evidence="5 6">
    <name type="scientific">Anaerotignum lactatifermentans DSM 14214</name>
    <dbReference type="NCBI Taxonomy" id="1121323"/>
    <lineage>
        <taxon>Bacteria</taxon>
        <taxon>Bacillati</taxon>
        <taxon>Bacillota</taxon>
        <taxon>Clostridia</taxon>
        <taxon>Lachnospirales</taxon>
        <taxon>Anaerotignaceae</taxon>
        <taxon>Anaerotignum</taxon>
    </lineage>
</organism>
<keyword evidence="3" id="KW-0804">Transcription</keyword>
<dbReference type="PANTHER" id="PTHR33204">
    <property type="entry name" value="TRANSCRIPTIONAL REGULATOR, MARR FAMILY"/>
    <property type="match status" value="1"/>
</dbReference>
<protein>
    <submittedName>
        <fullName evidence="5">Transcriptional regulator, HxlR family</fullName>
    </submittedName>
</protein>
<dbReference type="AlphaFoldDB" id="A0A1M6UIE3"/>
<dbReference type="RefSeq" id="WP_072851704.1">
    <property type="nucleotide sequence ID" value="NZ_FRAH01000039.1"/>
</dbReference>